<gene>
    <name evidence="1" type="ORF">RF11_10873</name>
</gene>
<keyword evidence="2" id="KW-1185">Reference proteome</keyword>
<accession>A0A0C2M176</accession>
<dbReference type="AlphaFoldDB" id="A0A0C2M176"/>
<proteinExistence type="predicted"/>
<dbReference type="Proteomes" id="UP000031668">
    <property type="component" value="Unassembled WGS sequence"/>
</dbReference>
<reference evidence="1 2" key="1">
    <citation type="journal article" date="2014" name="Genome Biol. Evol.">
        <title>The genome of the myxosporean Thelohanellus kitauei shows adaptations to nutrient acquisition within its fish host.</title>
        <authorList>
            <person name="Yang Y."/>
            <person name="Xiong J."/>
            <person name="Zhou Z."/>
            <person name="Huo F."/>
            <person name="Miao W."/>
            <person name="Ran C."/>
            <person name="Liu Y."/>
            <person name="Zhang J."/>
            <person name="Feng J."/>
            <person name="Wang M."/>
            <person name="Wang M."/>
            <person name="Wang L."/>
            <person name="Yao B."/>
        </authorList>
    </citation>
    <scope>NUCLEOTIDE SEQUENCE [LARGE SCALE GENOMIC DNA]</scope>
    <source>
        <strain evidence="1">Wuqing</strain>
    </source>
</reference>
<dbReference type="EMBL" id="JWZT01005421">
    <property type="protein sequence ID" value="KII60805.1"/>
    <property type="molecule type" value="Genomic_DNA"/>
</dbReference>
<evidence type="ECO:0000313" key="2">
    <source>
        <dbReference type="Proteomes" id="UP000031668"/>
    </source>
</evidence>
<organism evidence="1 2">
    <name type="scientific">Thelohanellus kitauei</name>
    <name type="common">Myxosporean</name>
    <dbReference type="NCBI Taxonomy" id="669202"/>
    <lineage>
        <taxon>Eukaryota</taxon>
        <taxon>Metazoa</taxon>
        <taxon>Cnidaria</taxon>
        <taxon>Myxozoa</taxon>
        <taxon>Myxosporea</taxon>
        <taxon>Bivalvulida</taxon>
        <taxon>Platysporina</taxon>
        <taxon>Myxobolidae</taxon>
        <taxon>Thelohanellus</taxon>
    </lineage>
</organism>
<evidence type="ECO:0000313" key="1">
    <source>
        <dbReference type="EMBL" id="KII60805.1"/>
    </source>
</evidence>
<protein>
    <submittedName>
        <fullName evidence="1">Uncharacterized protein</fullName>
    </submittedName>
</protein>
<sequence length="116" mass="13850">MGNDTIVYFNRQSNCQLMRERIYPSINSALIINIGKSLDEIIDIIQLRNRILKNIQGNETKRNMTRDRNYVYTLHDKVFLKEVVKTKFDYRFESQYEVLGLMHDPLYFQITIIKNG</sequence>
<comment type="caution">
    <text evidence="1">The sequence shown here is derived from an EMBL/GenBank/DDBJ whole genome shotgun (WGS) entry which is preliminary data.</text>
</comment>
<name>A0A0C2M176_THEKT</name>